<evidence type="ECO:0000256" key="1">
    <source>
        <dbReference type="ARBA" id="ARBA00004569"/>
    </source>
</evidence>
<dbReference type="InterPro" id="IPR009069">
    <property type="entry name" value="Cys_alpha_HP_mot_SF"/>
</dbReference>
<evidence type="ECO:0000256" key="5">
    <source>
        <dbReference type="ARBA" id="ARBA00039509"/>
    </source>
</evidence>
<dbReference type="Gene3D" id="1.10.287.1130">
    <property type="entry name" value="CytochromE C oxidase copper chaperone"/>
    <property type="match status" value="1"/>
</dbReference>
<dbReference type="FunCoup" id="A0A6P8P9D8">
    <property type="interactions" value="159"/>
</dbReference>
<comment type="similarity">
    <text evidence="4">Belongs to the CHCHD7 family.</text>
</comment>
<sequence>MSKMRDQDLNPCLEETDASRKCMDENNYKKEMCTNYFLKYKRCRGFWGTVVMQRRRDGVKPNMPTADERLKILEAQGQMPY</sequence>
<dbReference type="AlphaFoldDB" id="A0A6P8P9D8"/>
<dbReference type="PANTHER" id="PTHR46811:SF1">
    <property type="entry name" value="COILED-COIL-HELIX-COILED-COIL-HELIX DOMAIN-CONTAINING PROTEIN 7"/>
    <property type="match status" value="1"/>
</dbReference>
<dbReference type="PROSITE" id="PS51808">
    <property type="entry name" value="CHCH"/>
    <property type="match status" value="1"/>
</dbReference>
<dbReference type="GO" id="GO:0033108">
    <property type="term" value="P:mitochondrial respiratory chain complex assembly"/>
    <property type="evidence" value="ECO:0007669"/>
    <property type="project" value="TreeGrafter"/>
</dbReference>
<organism evidence="6 7">
    <name type="scientific">Geotrypetes seraphini</name>
    <name type="common">Gaboon caecilian</name>
    <name type="synonym">Caecilia seraphini</name>
    <dbReference type="NCBI Taxonomy" id="260995"/>
    <lineage>
        <taxon>Eukaryota</taxon>
        <taxon>Metazoa</taxon>
        <taxon>Chordata</taxon>
        <taxon>Craniata</taxon>
        <taxon>Vertebrata</taxon>
        <taxon>Euteleostomi</taxon>
        <taxon>Amphibia</taxon>
        <taxon>Gymnophiona</taxon>
        <taxon>Geotrypetes</taxon>
    </lineage>
</organism>
<dbReference type="GO" id="GO:0005758">
    <property type="term" value="C:mitochondrial intermembrane space"/>
    <property type="evidence" value="ECO:0007669"/>
    <property type="project" value="UniProtKB-SubCell"/>
</dbReference>
<keyword evidence="3" id="KW-1015">Disulfide bond</keyword>
<proteinExistence type="inferred from homology"/>
<dbReference type="RefSeq" id="XP_033785812.1">
    <property type="nucleotide sequence ID" value="XM_033929921.1"/>
</dbReference>
<dbReference type="GeneID" id="117353701"/>
<dbReference type="OrthoDB" id="9971592at2759"/>
<protein>
    <recommendedName>
        <fullName evidence="5">Coiled-coil-helix-coiled-coil-helix domain-containing protein 7</fullName>
    </recommendedName>
</protein>
<keyword evidence="6" id="KW-1185">Reference proteome</keyword>
<evidence type="ECO:0000313" key="7">
    <source>
        <dbReference type="RefSeq" id="XP_033785812.1"/>
    </source>
</evidence>
<evidence type="ECO:0000256" key="2">
    <source>
        <dbReference type="ARBA" id="ARBA00023128"/>
    </source>
</evidence>
<dbReference type="KEGG" id="gsh:117353701"/>
<reference evidence="7" key="1">
    <citation type="submission" date="2025-08" db="UniProtKB">
        <authorList>
            <consortium name="RefSeq"/>
        </authorList>
    </citation>
    <scope>IDENTIFICATION</scope>
</reference>
<evidence type="ECO:0000256" key="3">
    <source>
        <dbReference type="ARBA" id="ARBA00023157"/>
    </source>
</evidence>
<dbReference type="SUPFAM" id="SSF47072">
    <property type="entry name" value="Cysteine alpha-hairpin motif"/>
    <property type="match status" value="1"/>
</dbReference>
<dbReference type="InParanoid" id="A0A6P8P9D8"/>
<dbReference type="InterPro" id="IPR051040">
    <property type="entry name" value="COX23"/>
</dbReference>
<comment type="subcellular location">
    <subcellularLocation>
        <location evidence="1">Mitochondrion intermembrane space</location>
    </subcellularLocation>
</comment>
<accession>A0A6P8P9D8</accession>
<dbReference type="PANTHER" id="PTHR46811">
    <property type="entry name" value="COILED-COIL-HELIX-COILED-COIL-HELIX DOMAIN-CONTAINING PROTEIN 7"/>
    <property type="match status" value="1"/>
</dbReference>
<gene>
    <name evidence="7" type="primary">CHCHD7</name>
</gene>
<evidence type="ECO:0000313" key="6">
    <source>
        <dbReference type="Proteomes" id="UP000515159"/>
    </source>
</evidence>
<evidence type="ECO:0000256" key="4">
    <source>
        <dbReference type="ARBA" id="ARBA00038205"/>
    </source>
</evidence>
<dbReference type="CTD" id="79145"/>
<keyword evidence="2" id="KW-0496">Mitochondrion</keyword>
<name>A0A6P8P9D8_GEOSA</name>
<dbReference type="Proteomes" id="UP000515159">
    <property type="component" value="Chromosome 2"/>
</dbReference>